<dbReference type="InterPro" id="IPR001647">
    <property type="entry name" value="HTH_TetR"/>
</dbReference>
<evidence type="ECO:0000256" key="2">
    <source>
        <dbReference type="ARBA" id="ARBA00023125"/>
    </source>
</evidence>
<proteinExistence type="predicted"/>
<evidence type="ECO:0000256" key="3">
    <source>
        <dbReference type="ARBA" id="ARBA00023163"/>
    </source>
</evidence>
<evidence type="ECO:0000313" key="6">
    <source>
        <dbReference type="EMBL" id="SEH16157.1"/>
    </source>
</evidence>
<dbReference type="InterPro" id="IPR050109">
    <property type="entry name" value="HTH-type_TetR-like_transc_reg"/>
</dbReference>
<feature type="domain" description="HTH tetR-type" evidence="5">
    <location>
        <begin position="5"/>
        <end position="65"/>
    </location>
</feature>
<sequence length="196" mass="21580">MGRRPIVDDALYAGARRAFAKYGFHEATLERIAEEAGVSRVTLHRRGITKQGLLEQLAERAAEQYRAAMWPALTASGSGADRLERALEILCEQAEANLDVLLALGAQANAEVFHEEGDEALTRAPFTEPLERLLRDGAADGTLREVDPVETATVLFNLVGWAYVHLRAEHRWAPERARRATLDVAVNGLRAAGSRR</sequence>
<dbReference type="PROSITE" id="PS50977">
    <property type="entry name" value="HTH_TETR_2"/>
    <property type="match status" value="1"/>
</dbReference>
<keyword evidence="2 4" id="KW-0238">DNA-binding</keyword>
<gene>
    <name evidence="6" type="ORF">SAMN02745716_2098</name>
</gene>
<evidence type="ECO:0000256" key="4">
    <source>
        <dbReference type="PROSITE-ProRule" id="PRU00335"/>
    </source>
</evidence>
<keyword evidence="1" id="KW-0805">Transcription regulation</keyword>
<dbReference type="RefSeq" id="WP_093119017.1">
    <property type="nucleotide sequence ID" value="NZ_FNWJ01000003.1"/>
</dbReference>
<dbReference type="PANTHER" id="PTHR30055:SF234">
    <property type="entry name" value="HTH-TYPE TRANSCRIPTIONAL REGULATOR BETI"/>
    <property type="match status" value="1"/>
</dbReference>
<dbReference type="AlphaFoldDB" id="A0A1H6FZD1"/>
<name>A0A1H6FZD1_THEAL</name>
<reference evidence="7" key="1">
    <citation type="submission" date="2016-10" db="EMBL/GenBank/DDBJ databases">
        <authorList>
            <person name="Varghese N."/>
            <person name="Submissions S."/>
        </authorList>
    </citation>
    <scope>NUCLEOTIDE SEQUENCE [LARGE SCALE GENOMIC DNA]</scope>
    <source>
        <strain evidence="7">ATCC 35263</strain>
    </source>
</reference>
<dbReference type="Gene3D" id="1.10.357.10">
    <property type="entry name" value="Tetracycline Repressor, domain 2"/>
    <property type="match status" value="1"/>
</dbReference>
<dbReference type="Proteomes" id="UP000222056">
    <property type="component" value="Unassembled WGS sequence"/>
</dbReference>
<evidence type="ECO:0000259" key="5">
    <source>
        <dbReference type="PROSITE" id="PS50977"/>
    </source>
</evidence>
<dbReference type="PANTHER" id="PTHR30055">
    <property type="entry name" value="HTH-TYPE TRANSCRIPTIONAL REGULATOR RUTR"/>
    <property type="match status" value="1"/>
</dbReference>
<dbReference type="Gene3D" id="1.10.10.60">
    <property type="entry name" value="Homeodomain-like"/>
    <property type="match status" value="1"/>
</dbReference>
<dbReference type="STRING" id="29539.SAMN02745716_2098"/>
<dbReference type="OrthoDB" id="3816938at2"/>
<dbReference type="SUPFAM" id="SSF46689">
    <property type="entry name" value="Homeodomain-like"/>
    <property type="match status" value="1"/>
</dbReference>
<protein>
    <submittedName>
        <fullName evidence="6">Transcriptional regulator, TetR family</fullName>
    </submittedName>
</protein>
<dbReference type="InterPro" id="IPR009057">
    <property type="entry name" value="Homeodomain-like_sf"/>
</dbReference>
<evidence type="ECO:0000256" key="1">
    <source>
        <dbReference type="ARBA" id="ARBA00023015"/>
    </source>
</evidence>
<organism evidence="6 7">
    <name type="scientific">Thermoleophilum album</name>
    <dbReference type="NCBI Taxonomy" id="29539"/>
    <lineage>
        <taxon>Bacteria</taxon>
        <taxon>Bacillati</taxon>
        <taxon>Actinomycetota</taxon>
        <taxon>Thermoleophilia</taxon>
        <taxon>Thermoleophilales</taxon>
        <taxon>Thermoleophilaceae</taxon>
        <taxon>Thermoleophilum</taxon>
    </lineage>
</organism>
<feature type="DNA-binding region" description="H-T-H motif" evidence="4">
    <location>
        <begin position="28"/>
        <end position="47"/>
    </location>
</feature>
<dbReference type="InterPro" id="IPR036271">
    <property type="entry name" value="Tet_transcr_reg_TetR-rel_C_sf"/>
</dbReference>
<accession>A0A1H6FZD1</accession>
<dbReference type="EMBL" id="FNWJ01000003">
    <property type="protein sequence ID" value="SEH16157.1"/>
    <property type="molecule type" value="Genomic_DNA"/>
</dbReference>
<dbReference type="GO" id="GO:0003700">
    <property type="term" value="F:DNA-binding transcription factor activity"/>
    <property type="evidence" value="ECO:0007669"/>
    <property type="project" value="TreeGrafter"/>
</dbReference>
<keyword evidence="7" id="KW-1185">Reference proteome</keyword>
<dbReference type="SUPFAM" id="SSF48498">
    <property type="entry name" value="Tetracyclin repressor-like, C-terminal domain"/>
    <property type="match status" value="1"/>
</dbReference>
<dbReference type="GO" id="GO:0000976">
    <property type="term" value="F:transcription cis-regulatory region binding"/>
    <property type="evidence" value="ECO:0007669"/>
    <property type="project" value="TreeGrafter"/>
</dbReference>
<keyword evidence="3" id="KW-0804">Transcription</keyword>
<evidence type="ECO:0000313" key="7">
    <source>
        <dbReference type="Proteomes" id="UP000222056"/>
    </source>
</evidence>
<dbReference type="Pfam" id="PF00440">
    <property type="entry name" value="TetR_N"/>
    <property type="match status" value="1"/>
</dbReference>